<dbReference type="AlphaFoldDB" id="B1WSZ6"/>
<accession>B1WSZ6</accession>
<evidence type="ECO:0008006" key="3">
    <source>
        <dbReference type="Google" id="ProtNLM"/>
    </source>
</evidence>
<reference evidence="1 2" key="1">
    <citation type="journal article" date="2008" name="Proc. Natl. Acad. Sci. U.S.A.">
        <title>The genome of Cyanothece 51142, a unicellular diazotrophic cyanobacterium important in the marine nitrogen cycle.</title>
        <authorList>
            <person name="Welsh E.A."/>
            <person name="Liberton M."/>
            <person name="Stoeckel J."/>
            <person name="Loh T."/>
            <person name="Elvitigala T."/>
            <person name="Wang C."/>
            <person name="Wollam A."/>
            <person name="Fulton R.S."/>
            <person name="Clifton S.W."/>
            <person name="Jacobs J.M."/>
            <person name="Aurora R."/>
            <person name="Ghosh B.K."/>
            <person name="Sherman L.A."/>
            <person name="Smith R.D."/>
            <person name="Wilson R.K."/>
            <person name="Pakrasi H.B."/>
        </authorList>
    </citation>
    <scope>NUCLEOTIDE SEQUENCE [LARGE SCALE GENOMIC DNA]</scope>
    <source>
        <strain evidence="2">ATCC 51142 / BH68</strain>
    </source>
</reference>
<dbReference type="HOGENOM" id="CLU_119942_0_0_3"/>
<dbReference type="EMBL" id="CP000806">
    <property type="protein sequence ID" value="ACB50326.1"/>
    <property type="molecule type" value="Genomic_DNA"/>
</dbReference>
<organism evidence="1 2">
    <name type="scientific">Crocosphaera subtropica (strain ATCC 51142 / BH68)</name>
    <name type="common">Cyanothece sp. (strain ATCC 51142)</name>
    <dbReference type="NCBI Taxonomy" id="43989"/>
    <lineage>
        <taxon>Bacteria</taxon>
        <taxon>Bacillati</taxon>
        <taxon>Cyanobacteriota</taxon>
        <taxon>Cyanophyceae</taxon>
        <taxon>Oscillatoriophycideae</taxon>
        <taxon>Chroococcales</taxon>
        <taxon>Aphanothecaceae</taxon>
        <taxon>Crocosphaera</taxon>
        <taxon>Crocosphaera subtropica</taxon>
    </lineage>
</organism>
<name>B1WSZ6_CROS5</name>
<dbReference type="eggNOG" id="ENOG50314XV">
    <property type="taxonomic scope" value="Bacteria"/>
</dbReference>
<sequence>MFIMTNVTSEYTLPDNFTSTEISHQEAIETVIDSLQQNDSAMVHHDDQGYVWKFQYGSVETYVQLTGETEEDLLTVWSPVLSLPAKDELGLMRKLLEMNGGETLETRFGIMNNQIVVLSQRAVADLSPGEISRAITLVATIADDNDEKLIETYGGNPIQNN</sequence>
<dbReference type="Pfam" id="PF10722">
    <property type="entry name" value="YbjN"/>
    <property type="match status" value="1"/>
</dbReference>
<dbReference type="STRING" id="43989.cce_0975"/>
<dbReference type="Proteomes" id="UP000001203">
    <property type="component" value="Chromosome circular"/>
</dbReference>
<keyword evidence="2" id="KW-1185">Reference proteome</keyword>
<proteinExistence type="predicted"/>
<dbReference type="Gene3D" id="3.30.1460.10">
    <property type="match status" value="1"/>
</dbReference>
<evidence type="ECO:0000313" key="1">
    <source>
        <dbReference type="EMBL" id="ACB50326.1"/>
    </source>
</evidence>
<evidence type="ECO:0000313" key="2">
    <source>
        <dbReference type="Proteomes" id="UP000001203"/>
    </source>
</evidence>
<dbReference type="InterPro" id="IPR019660">
    <property type="entry name" value="Put_sensory_transdc_reg_YbjN"/>
</dbReference>
<dbReference type="KEGG" id="cyt:cce_0975"/>
<gene>
    <name evidence="1" type="ordered locus">cce_0975</name>
</gene>
<dbReference type="SUPFAM" id="SSF69635">
    <property type="entry name" value="Type III secretory system chaperone-like"/>
    <property type="match status" value="1"/>
</dbReference>
<protein>
    <recommendedName>
        <fullName evidence="3">YbjN domain-containing protein</fullName>
    </recommendedName>
</protein>
<dbReference type="CDD" id="cd17036">
    <property type="entry name" value="T3SC_YbjN-like_1"/>
    <property type="match status" value="1"/>
</dbReference>